<name>A0AAE0G3J8_9CHLO</name>
<accession>A0AAE0G3J8</accession>
<evidence type="ECO:0000256" key="1">
    <source>
        <dbReference type="SAM" id="MobiDB-lite"/>
    </source>
</evidence>
<keyword evidence="3" id="KW-1185">Reference proteome</keyword>
<feature type="region of interest" description="Disordered" evidence="1">
    <location>
        <begin position="33"/>
        <end position="131"/>
    </location>
</feature>
<feature type="compositionally biased region" description="Low complexity" evidence="1">
    <location>
        <begin position="47"/>
        <end position="61"/>
    </location>
</feature>
<protein>
    <submittedName>
        <fullName evidence="2">Uncharacterized protein</fullName>
    </submittedName>
</protein>
<reference evidence="2 3" key="1">
    <citation type="journal article" date="2015" name="Genome Biol. Evol.">
        <title>Comparative Genomics of a Bacterivorous Green Alga Reveals Evolutionary Causalities and Consequences of Phago-Mixotrophic Mode of Nutrition.</title>
        <authorList>
            <person name="Burns J.A."/>
            <person name="Paasch A."/>
            <person name="Narechania A."/>
            <person name="Kim E."/>
        </authorList>
    </citation>
    <scope>NUCLEOTIDE SEQUENCE [LARGE SCALE GENOMIC DNA]</scope>
    <source>
        <strain evidence="2 3">PLY_AMNH</strain>
    </source>
</reference>
<comment type="caution">
    <text evidence="2">The sequence shown here is derived from an EMBL/GenBank/DDBJ whole genome shotgun (WGS) entry which is preliminary data.</text>
</comment>
<evidence type="ECO:0000313" key="3">
    <source>
        <dbReference type="Proteomes" id="UP001190700"/>
    </source>
</evidence>
<sequence>MNSWSLAAVMETISVAEEAIDMGETIALMNPKTYKGKTMPDLDLDITSPPAATAEKTPAPTQRVTRSKSKQGPVPPDSTSEEVTSSQKTPVVTQREAPVRTSGKTAATPQPQQHTPPPLTRAARRRSTRMHEDMQNWRVREEYFNKDDASQHSDTKFLRALKSEYVREGTLRNLRNTVKAAPHQSLQDFKLMMLAPGSPLAQSVSQFDLEEPIQTDC</sequence>
<dbReference type="EMBL" id="LGRX02010119">
    <property type="protein sequence ID" value="KAK3270944.1"/>
    <property type="molecule type" value="Genomic_DNA"/>
</dbReference>
<gene>
    <name evidence="2" type="ORF">CYMTET_20685</name>
</gene>
<dbReference type="AlphaFoldDB" id="A0AAE0G3J8"/>
<dbReference type="Proteomes" id="UP001190700">
    <property type="component" value="Unassembled WGS sequence"/>
</dbReference>
<proteinExistence type="predicted"/>
<organism evidence="2 3">
    <name type="scientific">Cymbomonas tetramitiformis</name>
    <dbReference type="NCBI Taxonomy" id="36881"/>
    <lineage>
        <taxon>Eukaryota</taxon>
        <taxon>Viridiplantae</taxon>
        <taxon>Chlorophyta</taxon>
        <taxon>Pyramimonadophyceae</taxon>
        <taxon>Pyramimonadales</taxon>
        <taxon>Pyramimonadaceae</taxon>
        <taxon>Cymbomonas</taxon>
    </lineage>
</organism>
<evidence type="ECO:0000313" key="2">
    <source>
        <dbReference type="EMBL" id="KAK3270944.1"/>
    </source>
</evidence>
<feature type="compositionally biased region" description="Polar residues" evidence="1">
    <location>
        <begin position="77"/>
        <end position="92"/>
    </location>
</feature>